<gene>
    <name evidence="10" type="ORF">UFOPK2627_00900</name>
    <name evidence="11" type="ORF">UFOPK2879_00910</name>
    <name evidence="12" type="ORF">UFOPK3078_00998</name>
    <name evidence="13" type="ORF">UFOPK3288_00747</name>
    <name evidence="14" type="ORF">UFOPK3990_01109</name>
    <name evidence="15" type="ORF">UFOPK4337_00710</name>
</gene>
<dbReference type="EMBL" id="CAFBLC010000020">
    <property type="protein sequence ID" value="CAB4854519.1"/>
    <property type="molecule type" value="Genomic_DNA"/>
</dbReference>
<dbReference type="EMBL" id="CAFAAU010000031">
    <property type="protein sequence ID" value="CAB4810736.1"/>
    <property type="molecule type" value="Genomic_DNA"/>
</dbReference>
<keyword evidence="5 9" id="KW-0812">Transmembrane</keyword>
<reference evidence="10" key="1">
    <citation type="submission" date="2020-05" db="EMBL/GenBank/DDBJ databases">
        <authorList>
            <person name="Chiriac C."/>
            <person name="Salcher M."/>
            <person name="Ghai R."/>
            <person name="Kavagutti S V."/>
        </authorList>
    </citation>
    <scope>NUCLEOTIDE SEQUENCE</scope>
</reference>
<evidence type="ECO:0000313" key="13">
    <source>
        <dbReference type="EMBL" id="CAB4854519.1"/>
    </source>
</evidence>
<keyword evidence="6 9" id="KW-1133">Transmembrane helix</keyword>
<feature type="transmembrane region" description="Helical" evidence="9">
    <location>
        <begin position="134"/>
        <end position="152"/>
    </location>
</feature>
<evidence type="ECO:0000256" key="1">
    <source>
        <dbReference type="ARBA" id="ARBA00004651"/>
    </source>
</evidence>
<dbReference type="EMBL" id="CAFBQM010000025">
    <property type="protein sequence ID" value="CAB5057376.1"/>
    <property type="molecule type" value="Genomic_DNA"/>
</dbReference>
<evidence type="ECO:0000256" key="3">
    <source>
        <dbReference type="ARBA" id="ARBA00022475"/>
    </source>
</evidence>
<feature type="transmembrane region" description="Helical" evidence="9">
    <location>
        <begin position="227"/>
        <end position="246"/>
    </location>
</feature>
<keyword evidence="2" id="KW-0813">Transport</keyword>
<protein>
    <submittedName>
        <fullName evidence="10">Unannotated protein</fullName>
    </submittedName>
</protein>
<feature type="region of interest" description="Disordered" evidence="8">
    <location>
        <begin position="337"/>
        <end position="356"/>
    </location>
</feature>
<evidence type="ECO:0000256" key="2">
    <source>
        <dbReference type="ARBA" id="ARBA00022448"/>
    </source>
</evidence>
<feature type="transmembrane region" description="Helical" evidence="9">
    <location>
        <begin position="24"/>
        <end position="42"/>
    </location>
</feature>
<feature type="transmembrane region" description="Helical" evidence="9">
    <location>
        <begin position="310"/>
        <end position="331"/>
    </location>
</feature>
<evidence type="ECO:0000256" key="9">
    <source>
        <dbReference type="SAM" id="Phobius"/>
    </source>
</evidence>
<keyword evidence="7 9" id="KW-0472">Membrane</keyword>
<dbReference type="EMBL" id="CAEZZN010000029">
    <property type="protein sequence ID" value="CAB4769409.1"/>
    <property type="molecule type" value="Genomic_DNA"/>
</dbReference>
<evidence type="ECO:0000313" key="10">
    <source>
        <dbReference type="EMBL" id="CAB4708337.1"/>
    </source>
</evidence>
<dbReference type="GO" id="GO:0005886">
    <property type="term" value="C:plasma membrane"/>
    <property type="evidence" value="ECO:0007669"/>
    <property type="project" value="UniProtKB-SubCell"/>
</dbReference>
<evidence type="ECO:0000256" key="8">
    <source>
        <dbReference type="SAM" id="MobiDB-lite"/>
    </source>
</evidence>
<dbReference type="EMBL" id="CAEZYA010000029">
    <property type="protein sequence ID" value="CAB4708337.1"/>
    <property type="molecule type" value="Genomic_DNA"/>
</dbReference>
<evidence type="ECO:0000313" key="15">
    <source>
        <dbReference type="EMBL" id="CAB5057376.1"/>
    </source>
</evidence>
<evidence type="ECO:0000313" key="12">
    <source>
        <dbReference type="EMBL" id="CAB4810736.1"/>
    </source>
</evidence>
<dbReference type="InterPro" id="IPR001851">
    <property type="entry name" value="ABC_transp_permease"/>
</dbReference>
<dbReference type="Pfam" id="PF02653">
    <property type="entry name" value="BPD_transp_2"/>
    <property type="match status" value="1"/>
</dbReference>
<sequence>MSKNSITSTALEAPKGASFLRRFFPVYGMVLLIAVLFIIFSISKPDTFPTLQNFRILASGNAVLFILALGVTLPMAVGKIDLSFGYGVGLWQVMALVWQMDGLDYRLVLVMILVGGAIVGVVNSLLIELAQVDAFIATLATGQVIYAISYAVTGGTQVIDLKNQRSEAFNKFGTWSIDRIPGSFIVAIVLAILMFVVLEYLPIGRYMYAVGANPRAAELMGIKRSRYIYGAMITSGMITGLAGYLLCARQLGNVQSNIGPDLLLPALTAAFIGSTTIRPGRVNPLGTVVGIFIAVIGISGLLQMFPGSFFLTPLFNGLTLVAAITIASLASRKRRNKATNKIPSGKTSGADGDKKE</sequence>
<dbReference type="GO" id="GO:0022857">
    <property type="term" value="F:transmembrane transporter activity"/>
    <property type="evidence" value="ECO:0007669"/>
    <property type="project" value="InterPro"/>
</dbReference>
<feature type="transmembrane region" description="Helical" evidence="9">
    <location>
        <begin position="105"/>
        <end position="127"/>
    </location>
</feature>
<evidence type="ECO:0000256" key="6">
    <source>
        <dbReference type="ARBA" id="ARBA00022989"/>
    </source>
</evidence>
<evidence type="ECO:0000313" key="14">
    <source>
        <dbReference type="EMBL" id="CAB4991407.1"/>
    </source>
</evidence>
<dbReference type="PANTHER" id="PTHR32196:SF71">
    <property type="entry name" value="AUTOINDUCER 2 IMPORT SYSTEM PERMEASE PROTEIN LSRD"/>
    <property type="match status" value="1"/>
</dbReference>
<accession>A0A6J6QAV3</accession>
<feature type="transmembrane region" description="Helical" evidence="9">
    <location>
        <begin position="258"/>
        <end position="277"/>
    </location>
</feature>
<feature type="transmembrane region" description="Helical" evidence="9">
    <location>
        <begin position="54"/>
        <end position="73"/>
    </location>
</feature>
<feature type="transmembrane region" description="Helical" evidence="9">
    <location>
        <begin position="180"/>
        <end position="201"/>
    </location>
</feature>
<evidence type="ECO:0000256" key="7">
    <source>
        <dbReference type="ARBA" id="ARBA00023136"/>
    </source>
</evidence>
<keyword evidence="3" id="KW-1003">Cell membrane</keyword>
<feature type="transmembrane region" description="Helical" evidence="9">
    <location>
        <begin position="284"/>
        <end position="304"/>
    </location>
</feature>
<evidence type="ECO:0000313" key="11">
    <source>
        <dbReference type="EMBL" id="CAB4769409.1"/>
    </source>
</evidence>
<dbReference type="CDD" id="cd06579">
    <property type="entry name" value="TM_PBP1_transp_AraH_like"/>
    <property type="match status" value="1"/>
</dbReference>
<evidence type="ECO:0000256" key="5">
    <source>
        <dbReference type="ARBA" id="ARBA00022692"/>
    </source>
</evidence>
<dbReference type="AlphaFoldDB" id="A0A6J6QAV3"/>
<proteinExistence type="predicted"/>
<dbReference type="PANTHER" id="PTHR32196">
    <property type="entry name" value="ABC TRANSPORTER PERMEASE PROTEIN YPHD-RELATED-RELATED"/>
    <property type="match status" value="1"/>
</dbReference>
<keyword evidence="4" id="KW-0997">Cell inner membrane</keyword>
<evidence type="ECO:0000256" key="4">
    <source>
        <dbReference type="ARBA" id="ARBA00022519"/>
    </source>
</evidence>
<dbReference type="EMBL" id="CAFBOQ010000036">
    <property type="protein sequence ID" value="CAB4991407.1"/>
    <property type="molecule type" value="Genomic_DNA"/>
</dbReference>
<organism evidence="10">
    <name type="scientific">freshwater metagenome</name>
    <dbReference type="NCBI Taxonomy" id="449393"/>
    <lineage>
        <taxon>unclassified sequences</taxon>
        <taxon>metagenomes</taxon>
        <taxon>ecological metagenomes</taxon>
    </lineage>
</organism>
<comment type="subcellular location">
    <subcellularLocation>
        <location evidence="1">Cell membrane</location>
        <topology evidence="1">Multi-pass membrane protein</topology>
    </subcellularLocation>
</comment>
<name>A0A6J6QAV3_9ZZZZ</name>